<evidence type="ECO:0000256" key="4">
    <source>
        <dbReference type="ARBA" id="ARBA00022845"/>
    </source>
</evidence>
<dbReference type="SMART" id="SM00025">
    <property type="entry name" value="Pumilio"/>
    <property type="match status" value="8"/>
</dbReference>
<feature type="compositionally biased region" description="Basic and acidic residues" evidence="8">
    <location>
        <begin position="257"/>
        <end position="266"/>
    </location>
</feature>
<dbReference type="Proteomes" id="UP000250235">
    <property type="component" value="Unassembled WGS sequence"/>
</dbReference>
<dbReference type="InterPro" id="IPR011989">
    <property type="entry name" value="ARM-like"/>
</dbReference>
<evidence type="ECO:0000256" key="3">
    <source>
        <dbReference type="ARBA" id="ARBA00022737"/>
    </source>
</evidence>
<feature type="repeat" description="Pumilio" evidence="7">
    <location>
        <begin position="713"/>
        <end position="748"/>
    </location>
</feature>
<keyword evidence="3" id="KW-0677">Repeat</keyword>
<keyword evidence="5" id="KW-0694">RNA-binding</keyword>
<dbReference type="PANTHER" id="PTHR12537">
    <property type="entry name" value="RNA BINDING PROTEIN PUMILIO-RELATED"/>
    <property type="match status" value="1"/>
</dbReference>
<evidence type="ECO:0000256" key="9">
    <source>
        <dbReference type="SAM" id="Phobius"/>
    </source>
</evidence>
<gene>
    <name evidence="11" type="ORF">F511_06650</name>
</gene>
<feature type="repeat" description="Pumilio" evidence="7">
    <location>
        <begin position="894"/>
        <end position="935"/>
    </location>
</feature>
<dbReference type="PROSITE" id="PS50303">
    <property type="entry name" value="PUM_HD"/>
    <property type="match status" value="1"/>
</dbReference>
<dbReference type="FunFam" id="1.25.10.10:FF:000004">
    <property type="entry name" value="Pumilio homolog 1 isoform 2"/>
    <property type="match status" value="1"/>
</dbReference>
<dbReference type="AlphaFoldDB" id="A0A2Z7AZ93"/>
<feature type="compositionally biased region" description="Basic and acidic residues" evidence="8">
    <location>
        <begin position="286"/>
        <end position="307"/>
    </location>
</feature>
<feature type="repeat" description="Pumilio" evidence="7">
    <location>
        <begin position="822"/>
        <end position="857"/>
    </location>
</feature>
<evidence type="ECO:0000256" key="8">
    <source>
        <dbReference type="SAM" id="MobiDB-lite"/>
    </source>
</evidence>
<dbReference type="InterPro" id="IPR033712">
    <property type="entry name" value="Pumilio_RNA-bd"/>
</dbReference>
<feature type="compositionally biased region" description="Basic and acidic residues" evidence="8">
    <location>
        <begin position="224"/>
        <end position="239"/>
    </location>
</feature>
<feature type="repeat" description="Pumilio" evidence="7">
    <location>
        <begin position="749"/>
        <end position="784"/>
    </location>
</feature>
<reference evidence="11 12" key="1">
    <citation type="journal article" date="2015" name="Proc. Natl. Acad. Sci. U.S.A.">
        <title>The resurrection genome of Boea hygrometrica: A blueprint for survival of dehydration.</title>
        <authorList>
            <person name="Xiao L."/>
            <person name="Yang G."/>
            <person name="Zhang L."/>
            <person name="Yang X."/>
            <person name="Zhao S."/>
            <person name="Ji Z."/>
            <person name="Zhou Q."/>
            <person name="Hu M."/>
            <person name="Wang Y."/>
            <person name="Chen M."/>
            <person name="Xu Y."/>
            <person name="Jin H."/>
            <person name="Xiao X."/>
            <person name="Hu G."/>
            <person name="Bao F."/>
            <person name="Hu Y."/>
            <person name="Wan P."/>
            <person name="Li L."/>
            <person name="Deng X."/>
            <person name="Kuang T."/>
            <person name="Xiang C."/>
            <person name="Zhu J.K."/>
            <person name="Oliver M.J."/>
            <person name="He Y."/>
        </authorList>
    </citation>
    <scope>NUCLEOTIDE SEQUENCE [LARGE SCALE GENOMIC DNA]</scope>
    <source>
        <strain evidence="12">cv. XS01</strain>
    </source>
</reference>
<evidence type="ECO:0000313" key="12">
    <source>
        <dbReference type="Proteomes" id="UP000250235"/>
    </source>
</evidence>
<proteinExistence type="predicted"/>
<feature type="compositionally biased region" description="Basic and acidic residues" evidence="8">
    <location>
        <begin position="201"/>
        <end position="213"/>
    </location>
</feature>
<name>A0A2Z7AZ93_9LAMI</name>
<feature type="region of interest" description="Disordered" evidence="8">
    <location>
        <begin position="286"/>
        <end position="331"/>
    </location>
</feature>
<keyword evidence="9" id="KW-0472">Membrane</keyword>
<evidence type="ECO:0000256" key="6">
    <source>
        <dbReference type="ARBA" id="ARBA00055193"/>
    </source>
</evidence>
<accession>A0A2Z7AZ93</accession>
<keyword evidence="12" id="KW-1185">Reference proteome</keyword>
<evidence type="ECO:0000313" key="11">
    <source>
        <dbReference type="EMBL" id="KZV26803.1"/>
    </source>
</evidence>
<feature type="region of interest" description="Disordered" evidence="8">
    <location>
        <begin position="173"/>
        <end position="269"/>
    </location>
</feature>
<feature type="compositionally biased region" description="Polar residues" evidence="8">
    <location>
        <begin position="243"/>
        <end position="252"/>
    </location>
</feature>
<feature type="repeat" description="Pumilio" evidence="7">
    <location>
        <begin position="785"/>
        <end position="821"/>
    </location>
</feature>
<evidence type="ECO:0000256" key="1">
    <source>
        <dbReference type="ARBA" id="ARBA00004496"/>
    </source>
</evidence>
<organism evidence="11 12">
    <name type="scientific">Dorcoceras hygrometricum</name>
    <dbReference type="NCBI Taxonomy" id="472368"/>
    <lineage>
        <taxon>Eukaryota</taxon>
        <taxon>Viridiplantae</taxon>
        <taxon>Streptophyta</taxon>
        <taxon>Embryophyta</taxon>
        <taxon>Tracheophyta</taxon>
        <taxon>Spermatophyta</taxon>
        <taxon>Magnoliopsida</taxon>
        <taxon>eudicotyledons</taxon>
        <taxon>Gunneridae</taxon>
        <taxon>Pentapetalae</taxon>
        <taxon>asterids</taxon>
        <taxon>lamiids</taxon>
        <taxon>Lamiales</taxon>
        <taxon>Gesneriaceae</taxon>
        <taxon>Didymocarpoideae</taxon>
        <taxon>Trichosporeae</taxon>
        <taxon>Loxocarpinae</taxon>
        <taxon>Dorcoceras</taxon>
    </lineage>
</organism>
<keyword evidence="9" id="KW-0812">Transmembrane</keyword>
<dbReference type="SUPFAM" id="SSF48371">
    <property type="entry name" value="ARM repeat"/>
    <property type="match status" value="1"/>
</dbReference>
<feature type="domain" description="PUM-HD" evidence="10">
    <location>
        <begin position="620"/>
        <end position="961"/>
    </location>
</feature>
<dbReference type="GO" id="GO:0005737">
    <property type="term" value="C:cytoplasm"/>
    <property type="evidence" value="ECO:0007669"/>
    <property type="project" value="UniProtKB-SubCell"/>
</dbReference>
<feature type="repeat" description="Pumilio" evidence="7">
    <location>
        <begin position="858"/>
        <end position="893"/>
    </location>
</feature>
<dbReference type="GO" id="GO:0003729">
    <property type="term" value="F:mRNA binding"/>
    <property type="evidence" value="ECO:0007669"/>
    <property type="project" value="UniProtKB-ARBA"/>
</dbReference>
<comment type="function">
    <text evidence="6">Sequence-specific RNA-binding protein that regulates translation and mRNA stability by binding the 3'-UTR of target mRNAs. Binds the APUM-binding elements (APBEs) in the 3'-UTR mRNA sequence of CLV1, PNH, WUS and FAS2.</text>
</comment>
<sequence length="985" mass="109202">MAECFKGVEIQDMLAPQGAKKIFQGISGHCASDKTIQGSVILTFMATESPIRILEGTEKWPPHRKFQSLEKDRIPSRSESAPPSMEGSLAAIENILSLSNSTLSLDLHPGPSNRKCETDADLPFPYHGSDVILDRRFSKPFNSESRHLFHHRGSGGSDQNMIPHVNVARNTLPSHEEESEDDRSSERSASASVDKSASLVFRDDSFHSTREDSGQTSSPSQDQYSHKSVGEKAVDDNSHVQHNRSVSMSSDGIHTPSLDHMKHVTRPDPLTGGVLSLSLDDESNIKVRPPLDERDFSAGKVDLKDESSTAGVGDTSNLNRNKSNKKEQPIPQNYTLQTAAGLQESNISRVPGPFSQMTYPGTSHPYGSLNQFLYGSTSVSTGEVQPTLQSSGFTPPFYTPPAPAPFMTPQSTFYQNMHPAGYFTPQYSMGGYTINSAFLPSYISGYPSQGPFPLAFDGASFPNPGVSDGGNAHAYDTQNLPKYYGQVGVNMQPPSVEPYRMQYYQPPLRNSYGAYGQFDHQAPKTDAAVSQLNSRDFKTGADLTGFPNDQKPPHSSGIGYNSFNIGSRLQFPSSIFSPVVSIKPVVGPSSSGGRNSTTHHAFLGNTSKNYGLQNQSWNGMSSNFFLEELKLGKGQRFELSDIVGHIGEFSVDQHGSRFIQQKLEHCSLEEKESVFKEVVPHASKLMTDVFGNYVIQKLFEYGSPGQKENLANQLEGQILQLSLQMYGCRVIQKAFEVIDVAQKVRLAKELDGHVMRCVRDQNGNHVIQKCIESIPADSIHFIISSFRGQVATLSMHPYGCRVIQRVLEHCNDELQTQFIVSEILDSVCSLAQDQYGNYVTQHVLARGIPRERSEIIEKLSGSIVQLSQHKFASNVVEKCLEYGDSESRDLLLKEIVGHGDKNDNILVMMKDQYANYVIQKILQKCTSDQRELLLGIIRNHLTALKKYTYGKHIVTRLEQVYGKGNSFFFTLCCLLCCIFFLRFQI</sequence>
<keyword evidence="9" id="KW-1133">Transmembrane helix</keyword>
<evidence type="ECO:0000256" key="2">
    <source>
        <dbReference type="ARBA" id="ARBA00022490"/>
    </source>
</evidence>
<feature type="transmembrane region" description="Helical" evidence="9">
    <location>
        <begin position="966"/>
        <end position="983"/>
    </location>
</feature>
<feature type="repeat" description="Pumilio" evidence="7">
    <location>
        <begin position="641"/>
        <end position="676"/>
    </location>
</feature>
<dbReference type="OrthoDB" id="668540at2759"/>
<feature type="compositionally biased region" description="Polar residues" evidence="8">
    <location>
        <begin position="308"/>
        <end position="321"/>
    </location>
</feature>
<keyword evidence="2" id="KW-0963">Cytoplasm</keyword>
<dbReference type="Pfam" id="PF00806">
    <property type="entry name" value="PUF"/>
    <property type="match status" value="8"/>
</dbReference>
<dbReference type="CDD" id="cd07920">
    <property type="entry name" value="Pumilio"/>
    <property type="match status" value="1"/>
</dbReference>
<evidence type="ECO:0000256" key="5">
    <source>
        <dbReference type="ARBA" id="ARBA00022884"/>
    </source>
</evidence>
<dbReference type="EMBL" id="KV011136">
    <property type="protein sequence ID" value="KZV26803.1"/>
    <property type="molecule type" value="Genomic_DNA"/>
</dbReference>
<comment type="subcellular location">
    <subcellularLocation>
        <location evidence="1">Cytoplasm</location>
    </subcellularLocation>
</comment>
<dbReference type="InterPro" id="IPR033133">
    <property type="entry name" value="PUM-HD"/>
</dbReference>
<feature type="repeat" description="Pumilio" evidence="7">
    <location>
        <begin position="677"/>
        <end position="712"/>
    </location>
</feature>
<dbReference type="GO" id="GO:0006417">
    <property type="term" value="P:regulation of translation"/>
    <property type="evidence" value="ECO:0007669"/>
    <property type="project" value="UniProtKB-KW"/>
</dbReference>
<dbReference type="Gene3D" id="1.25.10.10">
    <property type="entry name" value="Leucine-rich Repeat Variant"/>
    <property type="match status" value="1"/>
</dbReference>
<feature type="compositionally biased region" description="Polar residues" evidence="8">
    <location>
        <begin position="214"/>
        <end position="223"/>
    </location>
</feature>
<evidence type="ECO:0000259" key="10">
    <source>
        <dbReference type="PROSITE" id="PS50303"/>
    </source>
</evidence>
<keyword evidence="4" id="KW-0810">Translation regulation</keyword>
<dbReference type="InterPro" id="IPR001313">
    <property type="entry name" value="Pumilio_RNA-bd_rpt"/>
</dbReference>
<dbReference type="PROSITE" id="PS50302">
    <property type="entry name" value="PUM"/>
    <property type="match status" value="8"/>
</dbReference>
<evidence type="ECO:0000256" key="7">
    <source>
        <dbReference type="PROSITE-ProRule" id="PRU00317"/>
    </source>
</evidence>
<dbReference type="InterPro" id="IPR016024">
    <property type="entry name" value="ARM-type_fold"/>
</dbReference>
<dbReference type="PANTHER" id="PTHR12537:SF119">
    <property type="entry name" value="PUMILIO HOMOLOG 6, CHLOROPLASTIC"/>
    <property type="match status" value="1"/>
</dbReference>
<protein>
    <submittedName>
        <fullName evidence="11">Pumilio 5-like</fullName>
    </submittedName>
</protein>